<sequence>MYGADFQDKMNAAPTFPVSATPAPVSDGSAKTGSWWGRLSLSTKATILAVTLSVVPVLGIGTVDYVLVNQTIKEEIAQDKSSKTLSNLLWGTGITALLAGVVAVLLAKRAVEPILEASSAVQKLAQGDLDTRLHVAGDDELASLGSSINRMVSQVQTLLEEQKASALALRTYAETVNAASRGDKQFLFDRAVTEAKKQLNADRVVIYGFEPDWSGSIVAESVDPGWPRALMDKITDPCIPRKILEEYRQGRVVPTSNVQQTGYSPDHLQLLARLSVKSNLVVPIVSGDVLIGLLVAHQCANTRVWQPSEIDFLKELATQVGLSLSSITLASSKTAEAERVQRWNDIIPRIRQSLKAEEILETAVTAVREALLTDRVLIFRFDDANSGTFVSEAVAPGWSKVRGQSFKAADKDGDIAEVYSDGQIRIGDNLDDKSRDDWEYTMLSELSVKAYMMAPIIREGKVYGLLCGHQCSKPRIWLEAETELFSQIADQVGFALDQAALLEQQATATELAQQLNDITSNIRESFNVEEIYEAAITGVRQTLGTDRAVVYLFDANWQGTIVAESVGRTFPKALGANIADPCFADQYVEKYKRGFVSSNENIYEANLNQCYLGQLEPFKVKANLVAPILAEGNLLGLLVTHQCSSSRRWQEAEINFFKQVAIQVGFALDQANLLEQREQARIEAELASQEQRQQKESLQLQLLELLSDVEGAARGDLTVRADVTVGEIGTVADFFNAVIESLRGIVTQVKTAATQVNTSLGENEGAIRQLSEEALKQAEETTRTLDSVEQMTRSIQQVAENARQAAAVARTASTTAEAGGLAMDRSVKNILGLRETVAETAKKVKRLGESSQQISKVVSLINQIALQTNLLAINAGIEAARAGEEGQGFAVVAEEVGELAARSAAATREIEQIVDNIQQETASVVEAMELGTSQVVEGTHLVEDAKQSLSQILEVSRQIDQLVQSISTATVSQAETSQAITELMKDIAALSERTSNSTRQVASSLQDTVGIAEELQASVGAFNVGTEG</sequence>
<evidence type="ECO:0000256" key="4">
    <source>
        <dbReference type="SAM" id="Coils"/>
    </source>
</evidence>
<accession>B4W4U2</accession>
<dbReference type="Proteomes" id="UP000003835">
    <property type="component" value="Unassembled WGS sequence"/>
</dbReference>
<evidence type="ECO:0000256" key="5">
    <source>
        <dbReference type="SAM" id="Phobius"/>
    </source>
</evidence>
<feature type="transmembrane region" description="Helical" evidence="5">
    <location>
        <begin position="88"/>
        <end position="107"/>
    </location>
</feature>
<evidence type="ECO:0000256" key="2">
    <source>
        <dbReference type="ARBA" id="ARBA00029447"/>
    </source>
</evidence>
<keyword evidence="4" id="KW-0175">Coiled coil</keyword>
<dbReference type="eggNOG" id="COG2203">
    <property type="taxonomic scope" value="Bacteria"/>
</dbReference>
<dbReference type="CDD" id="cd06225">
    <property type="entry name" value="HAMP"/>
    <property type="match status" value="1"/>
</dbReference>
<keyword evidence="1 3" id="KW-0807">Transducer</keyword>
<dbReference type="RefSeq" id="WP_006106373.1">
    <property type="nucleotide sequence ID" value="NZ_DS989881.1"/>
</dbReference>
<dbReference type="Gene3D" id="3.30.450.40">
    <property type="match status" value="3"/>
</dbReference>
<dbReference type="PANTHER" id="PTHR32089:SF114">
    <property type="entry name" value="METHYL-ACCEPTING CHEMOTAXIS PROTEIN MCPB"/>
    <property type="match status" value="1"/>
</dbReference>
<feature type="coiled-coil region" evidence="4">
    <location>
        <begin position="670"/>
        <end position="708"/>
    </location>
</feature>
<dbReference type="InterPro" id="IPR016132">
    <property type="entry name" value="Phyto_chromo_attachment"/>
</dbReference>
<dbReference type="PRINTS" id="PR00260">
    <property type="entry name" value="CHEMTRNSDUCR"/>
</dbReference>
<dbReference type="SMART" id="SM00065">
    <property type="entry name" value="GAF"/>
    <property type="match status" value="3"/>
</dbReference>
<feature type="domain" description="Methyl-accepting transducer" evidence="7">
    <location>
        <begin position="752"/>
        <end position="988"/>
    </location>
</feature>
<name>B4W4U2_9CYAN</name>
<protein>
    <submittedName>
        <fullName evidence="9">GAF domain protein</fullName>
    </submittedName>
</protein>
<dbReference type="InterPro" id="IPR003660">
    <property type="entry name" value="HAMP_dom"/>
</dbReference>
<dbReference type="SUPFAM" id="SSF58104">
    <property type="entry name" value="Methyl-accepting chemotaxis protein (MCP) signaling domain"/>
    <property type="match status" value="1"/>
</dbReference>
<dbReference type="GO" id="GO:0004888">
    <property type="term" value="F:transmembrane signaling receptor activity"/>
    <property type="evidence" value="ECO:0007669"/>
    <property type="project" value="InterPro"/>
</dbReference>
<evidence type="ECO:0000259" key="8">
    <source>
        <dbReference type="PROSITE" id="PS50885"/>
    </source>
</evidence>
<dbReference type="STRING" id="118168.MC7420_1550"/>
<dbReference type="GO" id="GO:0006935">
    <property type="term" value="P:chemotaxis"/>
    <property type="evidence" value="ECO:0007669"/>
    <property type="project" value="InterPro"/>
</dbReference>
<dbReference type="Pfam" id="PF00672">
    <property type="entry name" value="HAMP"/>
    <property type="match status" value="1"/>
</dbReference>
<keyword evidence="5" id="KW-0812">Transmembrane</keyword>
<dbReference type="CDD" id="cd11386">
    <property type="entry name" value="MCP_signal"/>
    <property type="match status" value="1"/>
</dbReference>
<dbReference type="FunFam" id="1.10.287.950:FF:000001">
    <property type="entry name" value="Methyl-accepting chemotaxis sensory transducer"/>
    <property type="match status" value="1"/>
</dbReference>
<keyword evidence="5" id="KW-0472">Membrane</keyword>
<keyword evidence="5" id="KW-1133">Transmembrane helix</keyword>
<gene>
    <name evidence="9" type="ORF">MC7420_1550</name>
</gene>
<dbReference type="HOGENOM" id="CLU_000445_50_2_3"/>
<dbReference type="AlphaFoldDB" id="B4W4U2"/>
<dbReference type="Gene3D" id="6.10.340.10">
    <property type="match status" value="1"/>
</dbReference>
<evidence type="ECO:0000256" key="3">
    <source>
        <dbReference type="PROSITE-ProRule" id="PRU00284"/>
    </source>
</evidence>
<keyword evidence="10" id="KW-1185">Reference proteome</keyword>
<reference evidence="9 10" key="1">
    <citation type="submission" date="2008-07" db="EMBL/GenBank/DDBJ databases">
        <authorList>
            <person name="Tandeau de Marsac N."/>
            <person name="Ferriera S."/>
            <person name="Johnson J."/>
            <person name="Kravitz S."/>
            <person name="Beeson K."/>
            <person name="Sutton G."/>
            <person name="Rogers Y.-H."/>
            <person name="Friedman R."/>
            <person name="Frazier M."/>
            <person name="Venter J.C."/>
        </authorList>
    </citation>
    <scope>NUCLEOTIDE SEQUENCE [LARGE SCALE GENOMIC DNA]</scope>
    <source>
        <strain evidence="9 10">PCC 7420</strain>
    </source>
</reference>
<evidence type="ECO:0000256" key="1">
    <source>
        <dbReference type="ARBA" id="ARBA00023224"/>
    </source>
</evidence>
<feature type="domain" description="HAMP" evidence="8">
    <location>
        <begin position="108"/>
        <end position="160"/>
    </location>
</feature>
<dbReference type="EMBL" id="DS989881">
    <property type="protein sequence ID" value="EDX70806.1"/>
    <property type="molecule type" value="Genomic_DNA"/>
</dbReference>
<dbReference type="SMART" id="SM00283">
    <property type="entry name" value="MA"/>
    <property type="match status" value="1"/>
</dbReference>
<dbReference type="PANTHER" id="PTHR32089">
    <property type="entry name" value="METHYL-ACCEPTING CHEMOTAXIS PROTEIN MCPB"/>
    <property type="match status" value="1"/>
</dbReference>
<dbReference type="GO" id="GO:0016020">
    <property type="term" value="C:membrane"/>
    <property type="evidence" value="ECO:0007669"/>
    <property type="project" value="InterPro"/>
</dbReference>
<dbReference type="PROSITE" id="PS50111">
    <property type="entry name" value="CHEMOTAXIS_TRANSDUC_2"/>
    <property type="match status" value="1"/>
</dbReference>
<feature type="domain" description="Phytochrome chromophore attachment site" evidence="6">
    <location>
        <begin position="355"/>
        <end position="491"/>
    </location>
</feature>
<dbReference type="SUPFAM" id="SSF55781">
    <property type="entry name" value="GAF domain-like"/>
    <property type="match status" value="3"/>
</dbReference>
<organism evidence="9 10">
    <name type="scientific">Coleofasciculus chthonoplastes PCC 7420</name>
    <dbReference type="NCBI Taxonomy" id="118168"/>
    <lineage>
        <taxon>Bacteria</taxon>
        <taxon>Bacillati</taxon>
        <taxon>Cyanobacteriota</taxon>
        <taxon>Cyanophyceae</taxon>
        <taxon>Coleofasciculales</taxon>
        <taxon>Coleofasciculaceae</taxon>
        <taxon>Coleofasciculus</taxon>
    </lineage>
</organism>
<dbReference type="SMART" id="SM00304">
    <property type="entry name" value="HAMP"/>
    <property type="match status" value="2"/>
</dbReference>
<dbReference type="Pfam" id="PF01590">
    <property type="entry name" value="GAF"/>
    <property type="match status" value="3"/>
</dbReference>
<feature type="domain" description="Phytochrome chromophore attachment site" evidence="6">
    <location>
        <begin position="183"/>
        <end position="319"/>
    </location>
</feature>
<evidence type="ECO:0000313" key="9">
    <source>
        <dbReference type="EMBL" id="EDX70806.1"/>
    </source>
</evidence>
<feature type="domain" description="HAMP" evidence="8">
    <location>
        <begin position="696"/>
        <end position="747"/>
    </location>
</feature>
<comment type="similarity">
    <text evidence="2">Belongs to the methyl-accepting chemotaxis (MCP) protein family.</text>
</comment>
<dbReference type="PROSITE" id="PS50885">
    <property type="entry name" value="HAMP"/>
    <property type="match status" value="2"/>
</dbReference>
<dbReference type="SUPFAM" id="SSF158472">
    <property type="entry name" value="HAMP domain-like"/>
    <property type="match status" value="1"/>
</dbReference>
<dbReference type="InterPro" id="IPR029016">
    <property type="entry name" value="GAF-like_dom_sf"/>
</dbReference>
<proteinExistence type="inferred from homology"/>
<dbReference type="InterPro" id="IPR004089">
    <property type="entry name" value="MCPsignal_dom"/>
</dbReference>
<evidence type="ECO:0000259" key="6">
    <source>
        <dbReference type="PROSITE" id="PS50046"/>
    </source>
</evidence>
<feature type="transmembrane region" description="Helical" evidence="5">
    <location>
        <begin position="45"/>
        <end position="67"/>
    </location>
</feature>
<dbReference type="PROSITE" id="PS50046">
    <property type="entry name" value="PHYTOCHROME_2"/>
    <property type="match status" value="3"/>
</dbReference>
<dbReference type="InterPro" id="IPR004090">
    <property type="entry name" value="Chemotax_Me-accpt_rcpt"/>
</dbReference>
<dbReference type="InterPro" id="IPR003018">
    <property type="entry name" value="GAF"/>
</dbReference>
<feature type="domain" description="Phytochrome chromophore attachment site" evidence="6">
    <location>
        <begin position="527"/>
        <end position="663"/>
    </location>
</feature>
<dbReference type="eggNOG" id="COG0840">
    <property type="taxonomic scope" value="Bacteria"/>
</dbReference>
<dbReference type="Gene3D" id="1.10.287.950">
    <property type="entry name" value="Methyl-accepting chemotaxis protein"/>
    <property type="match status" value="1"/>
</dbReference>
<dbReference type="GO" id="GO:0007165">
    <property type="term" value="P:signal transduction"/>
    <property type="evidence" value="ECO:0007669"/>
    <property type="project" value="UniProtKB-KW"/>
</dbReference>
<evidence type="ECO:0000259" key="7">
    <source>
        <dbReference type="PROSITE" id="PS50111"/>
    </source>
</evidence>
<evidence type="ECO:0000313" key="10">
    <source>
        <dbReference type="Proteomes" id="UP000003835"/>
    </source>
</evidence>
<dbReference type="Pfam" id="PF00015">
    <property type="entry name" value="MCPsignal"/>
    <property type="match status" value="1"/>
</dbReference>